<evidence type="ECO:0000256" key="3">
    <source>
        <dbReference type="SAM" id="MobiDB-lite"/>
    </source>
</evidence>
<dbReference type="Proteomes" id="UP001392437">
    <property type="component" value="Unassembled WGS sequence"/>
</dbReference>
<gene>
    <name evidence="4" type="ORF">PG999_007011</name>
</gene>
<feature type="region of interest" description="Disordered" evidence="3">
    <location>
        <begin position="1"/>
        <end position="83"/>
    </location>
</feature>
<feature type="region of interest" description="Disordered" evidence="3">
    <location>
        <begin position="157"/>
        <end position="184"/>
    </location>
</feature>
<dbReference type="EMBL" id="JAQQWP010000006">
    <property type="protein sequence ID" value="KAK8114942.1"/>
    <property type="molecule type" value="Genomic_DNA"/>
</dbReference>
<name>A0AAW0QX39_9PEZI</name>
<feature type="compositionally biased region" description="Basic and acidic residues" evidence="3">
    <location>
        <begin position="1"/>
        <end position="17"/>
    </location>
</feature>
<evidence type="ECO:0000256" key="1">
    <source>
        <dbReference type="ARBA" id="ARBA00004123"/>
    </source>
</evidence>
<evidence type="ECO:0008006" key="6">
    <source>
        <dbReference type="Google" id="ProtNLM"/>
    </source>
</evidence>
<dbReference type="GO" id="GO:0090575">
    <property type="term" value="C:RNA polymerase II transcription regulator complex"/>
    <property type="evidence" value="ECO:0007669"/>
    <property type="project" value="TreeGrafter"/>
</dbReference>
<dbReference type="GO" id="GO:0000976">
    <property type="term" value="F:transcription cis-regulatory region binding"/>
    <property type="evidence" value="ECO:0007669"/>
    <property type="project" value="InterPro"/>
</dbReference>
<proteinExistence type="predicted"/>
<comment type="caution">
    <text evidence="4">The sequence shown here is derived from an EMBL/GenBank/DDBJ whole genome shotgun (WGS) entry which is preliminary data.</text>
</comment>
<dbReference type="PANTHER" id="PTHR40621">
    <property type="entry name" value="TRANSCRIPTION FACTOR KAPC-RELATED"/>
    <property type="match status" value="1"/>
</dbReference>
<comment type="subcellular location">
    <subcellularLocation>
        <location evidence="1">Nucleus</location>
    </subcellularLocation>
</comment>
<keyword evidence="2" id="KW-0539">Nucleus</keyword>
<organism evidence="4 5">
    <name type="scientific">Apiospora kogelbergensis</name>
    <dbReference type="NCBI Taxonomy" id="1337665"/>
    <lineage>
        <taxon>Eukaryota</taxon>
        <taxon>Fungi</taxon>
        <taxon>Dikarya</taxon>
        <taxon>Ascomycota</taxon>
        <taxon>Pezizomycotina</taxon>
        <taxon>Sordariomycetes</taxon>
        <taxon>Xylariomycetidae</taxon>
        <taxon>Amphisphaeriales</taxon>
        <taxon>Apiosporaceae</taxon>
        <taxon>Apiospora</taxon>
    </lineage>
</organism>
<dbReference type="CDD" id="cd14688">
    <property type="entry name" value="bZIP_YAP"/>
    <property type="match status" value="1"/>
</dbReference>
<dbReference type="GO" id="GO:0001228">
    <property type="term" value="F:DNA-binding transcription activator activity, RNA polymerase II-specific"/>
    <property type="evidence" value="ECO:0007669"/>
    <property type="project" value="TreeGrafter"/>
</dbReference>
<keyword evidence="5" id="KW-1185">Reference proteome</keyword>
<dbReference type="InterPro" id="IPR046347">
    <property type="entry name" value="bZIP_sf"/>
</dbReference>
<evidence type="ECO:0000313" key="4">
    <source>
        <dbReference type="EMBL" id="KAK8114942.1"/>
    </source>
</evidence>
<dbReference type="AlphaFoldDB" id="A0AAW0QX39"/>
<dbReference type="SUPFAM" id="SSF57959">
    <property type="entry name" value="Leucine zipper domain"/>
    <property type="match status" value="1"/>
</dbReference>
<accession>A0AAW0QX39</accession>
<feature type="compositionally biased region" description="Basic residues" evidence="3">
    <location>
        <begin position="73"/>
        <end position="83"/>
    </location>
</feature>
<dbReference type="Gene3D" id="1.20.5.170">
    <property type="match status" value="1"/>
</dbReference>
<evidence type="ECO:0000256" key="2">
    <source>
        <dbReference type="ARBA" id="ARBA00023242"/>
    </source>
</evidence>
<dbReference type="PANTHER" id="PTHR40621:SF6">
    <property type="entry name" value="AP-1-LIKE TRANSCRIPTION FACTOR YAP1-RELATED"/>
    <property type="match status" value="1"/>
</dbReference>
<feature type="compositionally biased region" description="Basic residues" evidence="3">
    <location>
        <begin position="26"/>
        <end position="36"/>
    </location>
</feature>
<dbReference type="InterPro" id="IPR050936">
    <property type="entry name" value="AP-1-like"/>
</dbReference>
<protein>
    <recommendedName>
        <fullName evidence="6">BZIP domain-containing protein</fullName>
    </recommendedName>
</protein>
<sequence length="439" mass="47263">MATQPHDDHDGRDDIGDSPRPSFTKFWKRLRSKPGPRRNNNFVSVNPAAPDGRGPRDGGEGGGDASKAEARRAQVRRAQIQHRERKANYAKGLEADIVRLRGDIELCRTDCRRLAGDNQGMRQRLTAFAGVVGAEPPHEMLVASRVSPSAVPENDFLTTAPPPPPQSVDDAGVGDCLPPSQGYGGDTFGAGAGAPSYSFDFDPGCVVSLNVNESLGSPSFQAHWRTTAGYEAPADFTETSQTLDPALEHTCWDHFKEVDFQLRDTDQPPAMPAVTESVTGDIDHDPDHGHTLMLSAMALQQAPESVVQSLENRNATCGAASSTNISPRAPYSAKTDGSITWPVTGLTLESLHGLASALNPPDLELTPVQAWFEMVREYGSRAVLEEDNDGSVLDRLVAELRGVVKCLSFGAVIERDAFDSVLRRVLGERGAERQAVSSS</sequence>
<reference evidence="4 5" key="1">
    <citation type="submission" date="2023-01" db="EMBL/GenBank/DDBJ databases">
        <title>Analysis of 21 Apiospora genomes using comparative genomics revels a genus with tremendous synthesis potential of carbohydrate active enzymes and secondary metabolites.</title>
        <authorList>
            <person name="Sorensen T."/>
        </authorList>
    </citation>
    <scope>NUCLEOTIDE SEQUENCE [LARGE SCALE GENOMIC DNA]</scope>
    <source>
        <strain evidence="4 5">CBS 117206</strain>
    </source>
</reference>
<evidence type="ECO:0000313" key="5">
    <source>
        <dbReference type="Proteomes" id="UP001392437"/>
    </source>
</evidence>